<keyword evidence="4" id="KW-1185">Reference proteome</keyword>
<dbReference type="PROSITE" id="PS51257">
    <property type="entry name" value="PROKAR_LIPOPROTEIN"/>
    <property type="match status" value="1"/>
</dbReference>
<gene>
    <name evidence="2" type="ORF">DWU89_00580</name>
    <name evidence="1" type="ORF">H8784_00575</name>
</gene>
<dbReference type="EMBL" id="QREV01000001">
    <property type="protein sequence ID" value="RDU51160.1"/>
    <property type="molecule type" value="Genomic_DNA"/>
</dbReference>
<evidence type="ECO:0000313" key="4">
    <source>
        <dbReference type="Proteomes" id="UP000629596"/>
    </source>
</evidence>
<dbReference type="AlphaFoldDB" id="A0A3D8HKG5"/>
<dbReference type="EMBL" id="JACRTI010000001">
    <property type="protein sequence ID" value="MBC8600213.1"/>
    <property type="molecule type" value="Genomic_DNA"/>
</dbReference>
<name>A0A3D8HKG5_9BACT</name>
<reference evidence="2 3" key="1">
    <citation type="submission" date="2018-07" db="EMBL/GenBank/DDBJ databases">
        <title>Parabacteroides acidifaciens nov. sp., isolated from human feces.</title>
        <authorList>
            <person name="Wang Y.J."/>
        </authorList>
    </citation>
    <scope>NUCLEOTIDE SEQUENCE [LARGE SCALE GENOMIC DNA]</scope>
    <source>
        <strain evidence="2 3">426-9</strain>
    </source>
</reference>
<dbReference type="Pfam" id="PF17170">
    <property type="entry name" value="DUF5128"/>
    <property type="match status" value="1"/>
</dbReference>
<sequence>MKTIPFAIVLVFLSISTGCKMNPEKKETPLPAFDLGEAITKHVPDTFTWNSITKHITYIPISSTSDLLFASAQPVYSGKDFYCVVDHRTSTIFCTDKNGKVIHSFSKKGQGPGEYTTIAYVHVNPQESTIRVFDQRANKYIVYDLDGNMKQEIFLKDKEITTPLFISDNYTVAKGQNDAPYRLYITDKELNIREGMFPTDTSLTEMERMCMTWQLNFCRNRDQAIVHYVNEDTVFTINGTGLQPLCIFKKGEYKLPEEEAKKPMEMTTSGSPYIRSMWLSSIPGYYLIAYLRENHFFYEVWDQTNNEIISRFSNEKGEWGLPLCLPSGKKVRIDTRNIYINGNTVISYIDAATAAEGKVPGVEEDDNPVLVVMEL</sequence>
<dbReference type="SUPFAM" id="SSF50998">
    <property type="entry name" value="Quinoprotein alcohol dehydrogenase-like"/>
    <property type="match status" value="1"/>
</dbReference>
<evidence type="ECO:0000313" key="2">
    <source>
        <dbReference type="EMBL" id="RDU51160.1"/>
    </source>
</evidence>
<dbReference type="Proteomes" id="UP000629596">
    <property type="component" value="Unassembled WGS sequence"/>
</dbReference>
<evidence type="ECO:0000313" key="1">
    <source>
        <dbReference type="EMBL" id="MBC8600213.1"/>
    </source>
</evidence>
<accession>A0A3D8HKG5</accession>
<comment type="caution">
    <text evidence="2">The sequence shown here is derived from an EMBL/GenBank/DDBJ whole genome shotgun (WGS) entry which is preliminary data.</text>
</comment>
<reference evidence="1 4" key="2">
    <citation type="submission" date="2020-08" db="EMBL/GenBank/DDBJ databases">
        <title>Genome public.</title>
        <authorList>
            <person name="Liu C."/>
            <person name="Sun Q."/>
        </authorList>
    </citation>
    <scope>NUCLEOTIDE SEQUENCE [LARGE SCALE GENOMIC DNA]</scope>
    <source>
        <strain evidence="1 4">426_9</strain>
    </source>
</reference>
<dbReference type="InterPro" id="IPR011042">
    <property type="entry name" value="6-blade_b-propeller_TolB-like"/>
</dbReference>
<dbReference type="RefSeq" id="WP_115497754.1">
    <property type="nucleotide sequence ID" value="NZ_JACRTI010000001.1"/>
</dbReference>
<dbReference type="InterPro" id="IPR011047">
    <property type="entry name" value="Quinoprotein_ADH-like_sf"/>
</dbReference>
<protein>
    <submittedName>
        <fullName evidence="2">6-bladed beta-propeller</fullName>
    </submittedName>
</protein>
<organism evidence="2 3">
    <name type="scientific">Parabacteroides acidifaciens</name>
    <dbReference type="NCBI Taxonomy" id="2290935"/>
    <lineage>
        <taxon>Bacteria</taxon>
        <taxon>Pseudomonadati</taxon>
        <taxon>Bacteroidota</taxon>
        <taxon>Bacteroidia</taxon>
        <taxon>Bacteroidales</taxon>
        <taxon>Tannerellaceae</taxon>
        <taxon>Parabacteroides</taxon>
    </lineage>
</organism>
<proteinExistence type="predicted"/>
<evidence type="ECO:0000313" key="3">
    <source>
        <dbReference type="Proteomes" id="UP000256321"/>
    </source>
</evidence>
<dbReference type="Gene3D" id="2.120.10.30">
    <property type="entry name" value="TolB, C-terminal domain"/>
    <property type="match status" value="1"/>
</dbReference>
<dbReference type="Proteomes" id="UP000256321">
    <property type="component" value="Unassembled WGS sequence"/>
</dbReference>